<evidence type="ECO:0000313" key="1">
    <source>
        <dbReference type="EMBL" id="MBF0857507.1"/>
    </source>
</evidence>
<name>A0AB35ARW6_GLUOY</name>
<organism evidence="1 2">
    <name type="scientific">Gluconobacter oxydans</name>
    <name type="common">Gluconobacter suboxydans</name>
    <dbReference type="NCBI Taxonomy" id="442"/>
    <lineage>
        <taxon>Bacteria</taxon>
        <taxon>Pseudomonadati</taxon>
        <taxon>Pseudomonadota</taxon>
        <taxon>Alphaproteobacteria</taxon>
        <taxon>Acetobacterales</taxon>
        <taxon>Acetobacteraceae</taxon>
        <taxon>Gluconobacter</taxon>
    </lineage>
</organism>
<accession>A0AB35ARW6</accession>
<comment type="caution">
    <text evidence="1">The sequence shown here is derived from an EMBL/GenBank/DDBJ whole genome shotgun (WGS) entry which is preliminary data.</text>
</comment>
<gene>
    <name evidence="1" type="ORF">HKD20_13615</name>
</gene>
<proteinExistence type="predicted"/>
<sequence>MSENSSNNENIIDVLQNPSEFGPNIRFNNGEVVNGVEQYQKGIPNLPGDFNEDWDVTQWCSGSYFDPTNPILNSAEFQDDVLGTPIATWQQGSANDSYGNSSLSIYNSSEASDSSTEGKNLSGYTYAIQVQGGTLNDVNIQSYKNLGLSVTFNHQINFTANERITNVTGNTGIVSFGNNFTVNFNTVKNISGVPQLGIFMQSVVYDSRGVETVEAGYSSLNGANSGGKVYNAGDLSLLSSSFSLSNMQYNYNSEVDAFSGETSDFYKVSINLNAELDKIIYMLSKQDPKNASYYQDLSNWVLTGSYVGGESGNLGSVQPSNSSATMDVNNISITQDLSSNIKYSENSQKIQSISGLDMEDNQVSTTTPSDGETNIVLNAGTKNSSNKQQTVTSLGSDSITIGSGTIATIHANGPETTIVGQGGSATIDGDSNLNVSGTFSSLTSQNNNSGSIYSINSSSDGYYSINLGTVNIDINSPINTRISTGSNAEYNILSKSDGKSIIFTGNNNDTIWNSGGGYQVIVSSNIVSTGILTVNGGGDQEIWTGSQDTIFNASDAPAFGGDVFAQNKGDIQSAYVDVQGGTANVNLNTEMVTVWSNAGMTNVNGSTSLSANDVLVSQGGNMNITGGAGIQTFVGLQVGADPTSAANVNITAGSGSQTIFNCGINLTINGGSESTGSQLIISSSSEESIEYINGGSGYQEIWSSIPNTVINASASTASGSIKDIIQDGNTIFNSGLEDAQIFVFGGSLDANLGAYSGGVAKGNVDIQGNVTGFSSITLNDFTSINDKIILTGLSDQNGYTITEKNGSSILTFDNSNSTVVINGVLDIGVNNIGNNAIQIYTSSQ</sequence>
<dbReference type="EMBL" id="JABCQL010000062">
    <property type="protein sequence ID" value="MBF0857507.1"/>
    <property type="molecule type" value="Genomic_DNA"/>
</dbReference>
<dbReference type="RefSeq" id="WP_131973955.1">
    <property type="nucleotide sequence ID" value="NZ_BJNM01000066.1"/>
</dbReference>
<evidence type="ECO:0000313" key="2">
    <source>
        <dbReference type="Proteomes" id="UP000603665"/>
    </source>
</evidence>
<reference evidence="1" key="2">
    <citation type="submission" date="2023-10" db="EMBL/GenBank/DDBJ databases">
        <title>Description of novel Gluconobacter species.</title>
        <authorList>
            <person name="Cleenwerck I."/>
            <person name="Cnockaert M."/>
            <person name="Borremans W."/>
            <person name="Wieme A.D."/>
            <person name="De Vuyst L."/>
            <person name="Vandamme P."/>
        </authorList>
    </citation>
    <scope>NUCLEOTIDE SEQUENCE</scope>
    <source>
        <strain evidence="1">LMG1408</strain>
    </source>
</reference>
<reference evidence="1" key="1">
    <citation type="submission" date="2020-04" db="EMBL/GenBank/DDBJ databases">
        <authorList>
            <person name="Sombolestani A."/>
        </authorList>
    </citation>
    <scope>NUCLEOTIDE SEQUENCE</scope>
    <source>
        <strain evidence="1">LMG1408</strain>
    </source>
</reference>
<dbReference type="AlphaFoldDB" id="A0AB35ARW6"/>
<dbReference type="Proteomes" id="UP000603665">
    <property type="component" value="Unassembled WGS sequence"/>
</dbReference>
<protein>
    <submittedName>
        <fullName evidence="1">Uncharacterized protein</fullName>
    </submittedName>
</protein>